<proteinExistence type="predicted"/>
<dbReference type="InterPro" id="IPR007272">
    <property type="entry name" value="Sulf_transp_TsuA/YedE"/>
</dbReference>
<reference evidence="1" key="1">
    <citation type="journal article" date="2019" name="Nat. Med.">
        <title>A library of human gut bacterial isolates paired with longitudinal multiomics data enables mechanistic microbiome research.</title>
        <authorList>
            <person name="Poyet M."/>
            <person name="Groussin M."/>
            <person name="Gibbons S.M."/>
            <person name="Avila-Pacheco J."/>
            <person name="Jiang X."/>
            <person name="Kearney S.M."/>
            <person name="Perrotta A.R."/>
            <person name="Berdy B."/>
            <person name="Zhao S."/>
            <person name="Lieberman T.D."/>
            <person name="Swanson P.K."/>
            <person name="Smith M."/>
            <person name="Roesemann S."/>
            <person name="Alexander J.E."/>
            <person name="Rich S.A."/>
            <person name="Livny J."/>
            <person name="Vlamakis H."/>
            <person name="Clish C."/>
            <person name="Bullock K."/>
            <person name="Deik A."/>
            <person name="Scott J."/>
            <person name="Pierce K.A."/>
            <person name="Xavier R.J."/>
            <person name="Alm E.J."/>
        </authorList>
    </citation>
    <scope>NUCLEOTIDE SEQUENCE</scope>
    <source>
        <strain evidence="1">BIOML-A179</strain>
    </source>
</reference>
<evidence type="ECO:0000313" key="1">
    <source>
        <dbReference type="EMBL" id="MTL93567.1"/>
    </source>
</evidence>
<comment type="caution">
    <text evidence="1">The sequence shown here is derived from an EMBL/GenBank/DDBJ whole genome shotgun (WGS) entry which is preliminary data.</text>
</comment>
<dbReference type="EMBL" id="WMQV01000005">
    <property type="protein sequence ID" value="MTL93567.1"/>
    <property type="molecule type" value="Genomic_DNA"/>
</dbReference>
<dbReference type="RefSeq" id="WP_129821594.1">
    <property type="nucleotide sequence ID" value="NZ_RCYV01000013.1"/>
</dbReference>
<name>A0A6G2CDJ3_9FIRM</name>
<dbReference type="AlphaFoldDB" id="A0A6G2CDJ3"/>
<organism evidence="1">
    <name type="scientific">Turicibacter sanguinis</name>
    <dbReference type="NCBI Taxonomy" id="154288"/>
    <lineage>
        <taxon>Bacteria</taxon>
        <taxon>Bacillati</taxon>
        <taxon>Bacillota</taxon>
        <taxon>Erysipelotrichia</taxon>
        <taxon>Erysipelotrichales</taxon>
        <taxon>Turicibacteraceae</taxon>
        <taxon>Turicibacter</taxon>
    </lineage>
</organism>
<dbReference type="Pfam" id="PF04143">
    <property type="entry name" value="Sulf_transp"/>
    <property type="match status" value="1"/>
</dbReference>
<protein>
    <submittedName>
        <fullName evidence="1">YeeE/YedE family protein</fullName>
    </submittedName>
</protein>
<accession>A0A6G2CDJ3</accession>
<sequence length="188" mass="19974">MMIVLAILLGGFFGFALYKVGAANMDNLISMLSFQNLTLMKIIVFAIGLASVLLSIFYGFGWFDVSHLSVKPLHLGVVIGGLIFGLGFGSVGTCPGTCVAGAMTGGFKKAISAILGGLVGAFLFSISYGWLANQGFFEIMNLGKLTLFHVSEQYPSVFNIGYIGLAMVGVVFILVATFIPVYPFNKKS</sequence>
<gene>
    <name evidence="1" type="ORF">GMA64_03405</name>
</gene>